<keyword evidence="1" id="KW-0472">Membrane</keyword>
<evidence type="ECO:0000313" key="4">
    <source>
        <dbReference type="Proteomes" id="UP000011532"/>
    </source>
</evidence>
<dbReference type="EMBL" id="AOHU01000094">
    <property type="protein sequence ID" value="ELY27165.1"/>
    <property type="molecule type" value="Genomic_DNA"/>
</dbReference>
<evidence type="ECO:0000313" key="3">
    <source>
        <dbReference type="EMBL" id="ELY27165.1"/>
    </source>
</evidence>
<keyword evidence="1" id="KW-1133">Transmembrane helix</keyword>
<evidence type="ECO:0000256" key="1">
    <source>
        <dbReference type="SAM" id="Phobius"/>
    </source>
</evidence>
<accession>L9UQH0</accession>
<dbReference type="PANTHER" id="PTHR34473">
    <property type="entry name" value="UPF0699 TRANSMEMBRANE PROTEIN YDBS"/>
    <property type="match status" value="1"/>
</dbReference>
<gene>
    <name evidence="3" type="ORF">C498_14006</name>
</gene>
<dbReference type="Proteomes" id="UP000011532">
    <property type="component" value="Unassembled WGS sequence"/>
</dbReference>
<comment type="caution">
    <text evidence="3">The sequence shown here is derived from an EMBL/GenBank/DDBJ whole genome shotgun (WGS) entry which is preliminary data.</text>
</comment>
<evidence type="ECO:0000259" key="2">
    <source>
        <dbReference type="Pfam" id="PF03703"/>
    </source>
</evidence>
<dbReference type="Pfam" id="PF03703">
    <property type="entry name" value="bPH_2"/>
    <property type="match status" value="1"/>
</dbReference>
<dbReference type="AlphaFoldDB" id="L9UQH0"/>
<feature type="transmembrane region" description="Helical" evidence="1">
    <location>
        <begin position="51"/>
        <end position="71"/>
    </location>
</feature>
<reference evidence="3 4" key="2">
    <citation type="journal article" date="2014" name="PLoS Genet.">
        <title>Phylogenetically driven sequencing of extremely halophilic archaea reveals strategies for static and dynamic osmo-response.</title>
        <authorList>
            <person name="Becker E.A."/>
            <person name="Seitzer P.M."/>
            <person name="Tritt A."/>
            <person name="Larsen D."/>
            <person name="Krusor M."/>
            <person name="Yao A.I."/>
            <person name="Wu D."/>
            <person name="Madern D."/>
            <person name="Eisen J.A."/>
            <person name="Darling A.E."/>
            <person name="Facciotti M.T."/>
        </authorList>
    </citation>
    <scope>NUCLEOTIDE SEQUENCE [LARGE SCALE GENOMIC DNA]</scope>
    <source>
        <strain evidence="4">ATCC 29605 / DSM 3757 / JCM 8879 / NBRC 14742 / NCIMB 2012 / VKM B-1768 / DS2</strain>
    </source>
</reference>
<organism evidence="3 4">
    <name type="scientific">Haloferax volcanii (strain ATCC 29605 / DSM 3757 / JCM 8879 / NBRC 14742 / NCIMB 2012 / VKM B-1768 / DS2)</name>
    <name type="common">Halobacterium volcanii</name>
    <dbReference type="NCBI Taxonomy" id="309800"/>
    <lineage>
        <taxon>Archaea</taxon>
        <taxon>Methanobacteriati</taxon>
        <taxon>Methanobacteriota</taxon>
        <taxon>Stenosarchaea group</taxon>
        <taxon>Halobacteria</taxon>
        <taxon>Halobacteriales</taxon>
        <taxon>Haloferacaceae</taxon>
        <taxon>Haloferax</taxon>
    </lineage>
</organism>
<protein>
    <recommendedName>
        <fullName evidence="2">YdbS-like PH domain-containing protein</fullName>
    </recommendedName>
</protein>
<keyword evidence="1" id="KW-0812">Transmembrane</keyword>
<reference evidence="4" key="1">
    <citation type="submission" date="2012-11" db="EMBL/GenBank/DDBJ databases">
        <authorList>
            <person name="Becker E.A."/>
            <person name="Seitzer P."/>
            <person name="Tritt A."/>
            <person name="Larsen D."/>
            <person name="Yao A."/>
            <person name="Wu D."/>
            <person name="Darling A."/>
            <person name="Eisen J.A."/>
            <person name="Facciotti M.T."/>
        </authorList>
    </citation>
    <scope>NUCLEOTIDE SEQUENCE [LARGE SCALE GENOMIC DNA]</scope>
    <source>
        <strain evidence="4">ATCC 29605 / DSM 3757 / JCM 8879 / NBRC 14742 / NCIMB 2012 / VKM B-1768 / DS2</strain>
    </source>
</reference>
<dbReference type="PATRIC" id="fig|309800.29.peg.2692"/>
<proteinExistence type="predicted"/>
<sequence length="165" mass="17536">MYDVHALGGIPVNRLHPRIRLLWVARAVVFALVAGGVATAATLFAPVSIPTFVPVAVGVVFLVVGVAVALLRYRAWGYEVRDDSLYLQRGVLTKVNTVVPFVRVQHVDSARGPLERLVGLASTVVYTAGSRGADVAIPGLTPKGAEDLQDRLKRLAIASEGDDAV</sequence>
<name>L9UQH0_HALVD</name>
<feature type="domain" description="YdbS-like PH" evidence="2">
    <location>
        <begin position="73"/>
        <end position="151"/>
    </location>
</feature>
<feature type="transmembrane region" description="Helical" evidence="1">
    <location>
        <begin position="21"/>
        <end position="45"/>
    </location>
</feature>
<dbReference type="PANTHER" id="PTHR34473:SF3">
    <property type="entry name" value="TRANSMEMBRANE PROTEIN-RELATED"/>
    <property type="match status" value="1"/>
</dbReference>
<dbReference type="InterPro" id="IPR005182">
    <property type="entry name" value="YdbS-like_PH"/>
</dbReference>